<dbReference type="Pfam" id="PF01569">
    <property type="entry name" value="PAP2"/>
    <property type="match status" value="1"/>
</dbReference>
<evidence type="ECO:0000256" key="13">
    <source>
        <dbReference type="ARBA" id="ARBA00025707"/>
    </source>
</evidence>
<evidence type="ECO:0000256" key="7">
    <source>
        <dbReference type="ARBA" id="ARBA00012638"/>
    </source>
</evidence>
<comment type="catalytic activity">
    <reaction evidence="16">
        <text>1,2-dioctanoyl-sn-glycero-3-diphosphate + H2O = 1,2-dioctanoyl-sn-glycero-3-phosphate + phosphate + H(+)</text>
        <dbReference type="Rhea" id="RHEA:42856"/>
        <dbReference type="ChEBI" id="CHEBI:15377"/>
        <dbReference type="ChEBI" id="CHEBI:15378"/>
        <dbReference type="ChEBI" id="CHEBI:43474"/>
        <dbReference type="ChEBI" id="CHEBI:78229"/>
        <dbReference type="ChEBI" id="CHEBI:82765"/>
    </reaction>
    <physiologicalReaction direction="left-to-right" evidence="16">
        <dbReference type="Rhea" id="RHEA:42857"/>
    </physiologicalReaction>
</comment>
<dbReference type="GO" id="GO:0006644">
    <property type="term" value="P:phospholipid metabolic process"/>
    <property type="evidence" value="ECO:0007669"/>
    <property type="project" value="UniProtKB-UniPathway"/>
</dbReference>
<evidence type="ECO:0000256" key="8">
    <source>
        <dbReference type="ARBA" id="ARBA00022692"/>
    </source>
</evidence>
<comment type="catalytic activity">
    <reaction evidence="2">
        <text>a 1,2-diacyl-sn-glycero-3-phosphate + H2O = a 1,2-diacyl-sn-glycerol + phosphate</text>
        <dbReference type="Rhea" id="RHEA:27429"/>
        <dbReference type="ChEBI" id="CHEBI:15377"/>
        <dbReference type="ChEBI" id="CHEBI:17815"/>
        <dbReference type="ChEBI" id="CHEBI:43474"/>
        <dbReference type="ChEBI" id="CHEBI:58608"/>
        <dbReference type="EC" id="3.1.3.4"/>
    </reaction>
    <physiologicalReaction direction="left-to-right" evidence="2">
        <dbReference type="Rhea" id="RHEA:27430"/>
    </physiologicalReaction>
</comment>
<protein>
    <recommendedName>
        <fullName evidence="18">Phospholipid phosphatase 4</fullName>
        <ecNumber evidence="7">3.1.3.4</ecNumber>
        <ecNumber evidence="14">3.6.1.75</ecNumber>
    </recommendedName>
</protein>
<comment type="pathway">
    <text evidence="5">Lipid metabolism; phospholipid metabolism.</text>
</comment>
<evidence type="ECO:0000259" key="21">
    <source>
        <dbReference type="SMART" id="SM00014"/>
    </source>
</evidence>
<dbReference type="GO" id="GO:0016020">
    <property type="term" value="C:membrane"/>
    <property type="evidence" value="ECO:0007669"/>
    <property type="project" value="UniProtKB-SubCell"/>
</dbReference>
<feature type="region of interest" description="Disordered" evidence="19">
    <location>
        <begin position="422"/>
        <end position="444"/>
    </location>
</feature>
<evidence type="ECO:0000256" key="16">
    <source>
        <dbReference type="ARBA" id="ARBA00052841"/>
    </source>
</evidence>
<dbReference type="EC" id="3.1.3.4" evidence="7"/>
<evidence type="ECO:0000256" key="3">
    <source>
        <dbReference type="ARBA" id="ARBA00001869"/>
    </source>
</evidence>
<sequence>MSRGCTKPQKRLCFPNKCLESVAAKFFEHPERAVSCFTMHCLTLLHQIGNELKVLVPALSSASPRSLLNIFPQSIRGTFFPGKLLLRRFGTREPQARQWARYIPELWAQSMFASERGGGSGTGSFSATELHAGVPRTRQSLASESKQQGAVPSPPFVFEPRTAAQNHSTAPCEFLSPRRAGVHIRTRPSISGFTEFLDPFQRVIQPEEIWLYKNPLVQSDNIPTRLMFAISFLTPLAVICVVKIIRRTDKTEIKEAFLAVSLALALNGVCTNTIKLIVGRPRPDFFYRCFPDGVMNSEMHCTGDPDLVSEGRKSFPSIHSSFAFSGLGFTTFYLAGKLHCFTESGRGKSWRLCAAILPLYCAMMIALSRMCDYKHHWQDSFVGGVIGLIFAYICYRQHYPPLANTACHKPYVSLRVPTSLKKEERPTADSAPTLPLEGITEGPV</sequence>
<dbReference type="EC" id="3.6.1.75" evidence="14"/>
<evidence type="ECO:0000256" key="18">
    <source>
        <dbReference type="ARBA" id="ARBA00074740"/>
    </source>
</evidence>
<keyword evidence="10 20" id="KW-1133">Transmembrane helix</keyword>
<evidence type="ECO:0000256" key="6">
    <source>
        <dbReference type="ARBA" id="ARBA00008816"/>
    </source>
</evidence>
<dbReference type="FunFam" id="1.20.144.10:FF:000009">
    <property type="entry name" value="Phosphatidate phosphatase PPAPDC1A"/>
    <property type="match status" value="1"/>
</dbReference>
<evidence type="ECO:0000256" key="20">
    <source>
        <dbReference type="SAM" id="Phobius"/>
    </source>
</evidence>
<dbReference type="FunCoup" id="L9L3H0">
    <property type="interactions" value="236"/>
</dbReference>
<dbReference type="InterPro" id="IPR000326">
    <property type="entry name" value="PAP2/HPO"/>
</dbReference>
<keyword evidence="23" id="KW-1185">Reference proteome</keyword>
<keyword evidence="8 20" id="KW-0812">Transmembrane</keyword>
<feature type="transmembrane region" description="Helical" evidence="20">
    <location>
        <begin position="376"/>
        <end position="395"/>
    </location>
</feature>
<dbReference type="InterPro" id="IPR036938">
    <property type="entry name" value="PAP2/HPO_sf"/>
</dbReference>
<keyword evidence="12 20" id="KW-0472">Membrane</keyword>
<reference evidence="23" key="2">
    <citation type="journal article" date="2013" name="Nat. Commun.">
        <title>Genome of the Chinese tree shrew.</title>
        <authorList>
            <person name="Fan Y."/>
            <person name="Huang Z.Y."/>
            <person name="Cao C.C."/>
            <person name="Chen C.S."/>
            <person name="Chen Y.X."/>
            <person name="Fan D.D."/>
            <person name="He J."/>
            <person name="Hou H.L."/>
            <person name="Hu L."/>
            <person name="Hu X.T."/>
            <person name="Jiang X.T."/>
            <person name="Lai R."/>
            <person name="Lang Y.S."/>
            <person name="Liang B."/>
            <person name="Liao S.G."/>
            <person name="Mu D."/>
            <person name="Ma Y.Y."/>
            <person name="Niu Y.Y."/>
            <person name="Sun X.Q."/>
            <person name="Xia J.Q."/>
            <person name="Xiao J."/>
            <person name="Xiong Z.Q."/>
            <person name="Xu L."/>
            <person name="Yang L."/>
            <person name="Zhang Y."/>
            <person name="Zhao W."/>
            <person name="Zhao X.D."/>
            <person name="Zheng Y.T."/>
            <person name="Zhou J.M."/>
            <person name="Zhu Y.B."/>
            <person name="Zhang G.J."/>
            <person name="Wang J."/>
            <person name="Yao Y.G."/>
        </authorList>
    </citation>
    <scope>NUCLEOTIDE SEQUENCE [LARGE SCALE GENOMIC DNA]</scope>
</reference>
<evidence type="ECO:0000313" key="22">
    <source>
        <dbReference type="EMBL" id="ELW69725.1"/>
    </source>
</evidence>
<feature type="transmembrane region" description="Helical" evidence="20">
    <location>
        <begin position="318"/>
        <end position="338"/>
    </location>
</feature>
<name>L9L3H0_TUPCH</name>
<evidence type="ECO:0000256" key="9">
    <source>
        <dbReference type="ARBA" id="ARBA00022801"/>
    </source>
</evidence>
<dbReference type="UniPathway" id="UPA00085"/>
<comment type="pathway">
    <text evidence="13">Phospholipid metabolism.</text>
</comment>
<evidence type="ECO:0000256" key="2">
    <source>
        <dbReference type="ARBA" id="ARBA00001180"/>
    </source>
</evidence>
<comment type="catalytic activity">
    <reaction evidence="15">
        <text>a 1,2-diacyl-sn-glycerol 3-diphosphate + H2O = a 1,2-diacyl-sn-glycero-3-phosphate + phosphate + H(+)</text>
        <dbReference type="Rhea" id="RHEA:27449"/>
        <dbReference type="ChEBI" id="CHEBI:15377"/>
        <dbReference type="ChEBI" id="CHEBI:15378"/>
        <dbReference type="ChEBI" id="CHEBI:43474"/>
        <dbReference type="ChEBI" id="CHEBI:58608"/>
        <dbReference type="ChEBI" id="CHEBI:59996"/>
        <dbReference type="EC" id="3.6.1.75"/>
    </reaction>
    <physiologicalReaction direction="left-to-right" evidence="15">
        <dbReference type="Rhea" id="RHEA:27450"/>
    </physiologicalReaction>
</comment>
<comment type="catalytic activity">
    <reaction evidence="1">
        <text>1-(9Z-octadecenoyl)-sn-glycero-3-phosphate + H2O = 1-(9Z-octadecenoyl)-sn-glycerol + phosphate</text>
        <dbReference type="Rhea" id="RHEA:39835"/>
        <dbReference type="ChEBI" id="CHEBI:15377"/>
        <dbReference type="ChEBI" id="CHEBI:43474"/>
        <dbReference type="ChEBI" id="CHEBI:74544"/>
        <dbReference type="ChEBI" id="CHEBI:75757"/>
    </reaction>
    <physiologicalReaction direction="left-to-right" evidence="1">
        <dbReference type="Rhea" id="RHEA:39836"/>
    </physiologicalReaction>
</comment>
<feature type="transmembrane region" description="Helical" evidence="20">
    <location>
        <begin position="226"/>
        <end position="245"/>
    </location>
</feature>
<dbReference type="eggNOG" id="KOG3030">
    <property type="taxonomic scope" value="Eukaryota"/>
</dbReference>
<feature type="domain" description="Phosphatidic acid phosphatase type 2/haloperoxidase" evidence="21">
    <location>
        <begin position="256"/>
        <end position="395"/>
    </location>
</feature>
<dbReference type="PANTHER" id="PTHR10165:SF90">
    <property type="entry name" value="PHOSPHOLIPID PHOSPHATASE 4"/>
    <property type="match status" value="1"/>
</dbReference>
<comment type="similarity">
    <text evidence="6">Belongs to the PA-phosphatase related phosphoesterase family.</text>
</comment>
<evidence type="ECO:0000256" key="11">
    <source>
        <dbReference type="ARBA" id="ARBA00023098"/>
    </source>
</evidence>
<dbReference type="Gene3D" id="1.20.144.10">
    <property type="entry name" value="Phosphatidic acid phosphatase type 2/haloperoxidase"/>
    <property type="match status" value="1"/>
</dbReference>
<reference evidence="23" key="1">
    <citation type="submission" date="2012-07" db="EMBL/GenBank/DDBJ databases">
        <title>Genome of the Chinese tree shrew, a rising model animal genetically related to primates.</title>
        <authorList>
            <person name="Zhang G."/>
            <person name="Fan Y."/>
            <person name="Yao Y."/>
            <person name="Huang Z."/>
        </authorList>
    </citation>
    <scope>NUCLEOTIDE SEQUENCE [LARGE SCALE GENOMIC DNA]</scope>
</reference>
<organism evidence="22 23">
    <name type="scientific">Tupaia chinensis</name>
    <name type="common">Chinese tree shrew</name>
    <name type="synonym">Tupaia belangeri chinensis</name>
    <dbReference type="NCBI Taxonomy" id="246437"/>
    <lineage>
        <taxon>Eukaryota</taxon>
        <taxon>Metazoa</taxon>
        <taxon>Chordata</taxon>
        <taxon>Craniata</taxon>
        <taxon>Vertebrata</taxon>
        <taxon>Euteleostomi</taxon>
        <taxon>Mammalia</taxon>
        <taxon>Eutheria</taxon>
        <taxon>Euarchontoglires</taxon>
        <taxon>Scandentia</taxon>
        <taxon>Tupaiidae</taxon>
        <taxon>Tupaia</taxon>
    </lineage>
</organism>
<dbReference type="SMART" id="SM00014">
    <property type="entry name" value="acidPPc"/>
    <property type="match status" value="1"/>
</dbReference>
<evidence type="ECO:0000256" key="14">
    <source>
        <dbReference type="ARBA" id="ARBA00038902"/>
    </source>
</evidence>
<evidence type="ECO:0000256" key="10">
    <source>
        <dbReference type="ARBA" id="ARBA00022989"/>
    </source>
</evidence>
<dbReference type="AlphaFoldDB" id="L9L3H0"/>
<feature type="transmembrane region" description="Helical" evidence="20">
    <location>
        <begin position="350"/>
        <end position="370"/>
    </location>
</feature>
<dbReference type="CDD" id="cd03390">
    <property type="entry name" value="PAP2_containing_1_like"/>
    <property type="match status" value="1"/>
</dbReference>
<feature type="transmembrane region" description="Helical" evidence="20">
    <location>
        <begin position="257"/>
        <end position="278"/>
    </location>
</feature>
<dbReference type="PANTHER" id="PTHR10165">
    <property type="entry name" value="LIPID PHOSPHATE PHOSPHATASE"/>
    <property type="match status" value="1"/>
</dbReference>
<keyword evidence="11" id="KW-0443">Lipid metabolism</keyword>
<evidence type="ECO:0000256" key="5">
    <source>
        <dbReference type="ARBA" id="ARBA00005074"/>
    </source>
</evidence>
<comment type="catalytic activity">
    <reaction evidence="3">
        <text>1,2-dioctanoyl-sn-glycero-3-phosphate + H2O = 1,2-dioctanoyl-sn-glycerol + phosphate</text>
        <dbReference type="Rhea" id="RHEA:42860"/>
        <dbReference type="ChEBI" id="CHEBI:15377"/>
        <dbReference type="ChEBI" id="CHEBI:43474"/>
        <dbReference type="ChEBI" id="CHEBI:76979"/>
        <dbReference type="ChEBI" id="CHEBI:78229"/>
    </reaction>
    <physiologicalReaction direction="left-to-right" evidence="3">
        <dbReference type="Rhea" id="RHEA:42861"/>
    </physiologicalReaction>
</comment>
<gene>
    <name evidence="22" type="ORF">TREES_T100012917</name>
</gene>
<evidence type="ECO:0000256" key="15">
    <source>
        <dbReference type="ARBA" id="ARBA00047873"/>
    </source>
</evidence>
<comment type="function">
    <text evidence="17">Magnesium-independent phospholipid phosphatase with broad substrate specificity. Preferentially catalyzes the conversion of diacylglycerol pyrophosphate into phosphatidate but can also act on phosphatidate and lysophosphatidate. Phospholipid phosphatases are involved in both the synthesis of lipids and the degradation or generation of lipid-signaling molecules like diacylglycerol.</text>
</comment>
<dbReference type="GO" id="GO:0008195">
    <property type="term" value="F:phosphatidate phosphatase activity"/>
    <property type="evidence" value="ECO:0007669"/>
    <property type="project" value="UniProtKB-EC"/>
</dbReference>
<evidence type="ECO:0000256" key="1">
    <source>
        <dbReference type="ARBA" id="ARBA00000235"/>
    </source>
</evidence>
<evidence type="ECO:0000256" key="19">
    <source>
        <dbReference type="SAM" id="MobiDB-lite"/>
    </source>
</evidence>
<dbReference type="SUPFAM" id="SSF48317">
    <property type="entry name" value="Acid phosphatase/Vanadium-dependent haloperoxidase"/>
    <property type="match status" value="1"/>
</dbReference>
<evidence type="ECO:0000313" key="23">
    <source>
        <dbReference type="Proteomes" id="UP000011518"/>
    </source>
</evidence>
<dbReference type="Proteomes" id="UP000011518">
    <property type="component" value="Unassembled WGS sequence"/>
</dbReference>
<comment type="subcellular location">
    <subcellularLocation>
        <location evidence="4">Membrane</location>
        <topology evidence="4">Multi-pass membrane protein</topology>
    </subcellularLocation>
</comment>
<dbReference type="GO" id="GO:0046839">
    <property type="term" value="P:phospholipid dephosphorylation"/>
    <property type="evidence" value="ECO:0007669"/>
    <property type="project" value="TreeGrafter"/>
</dbReference>
<evidence type="ECO:0000256" key="17">
    <source>
        <dbReference type="ARBA" id="ARBA00056311"/>
    </source>
</evidence>
<evidence type="ECO:0000256" key="12">
    <source>
        <dbReference type="ARBA" id="ARBA00023136"/>
    </source>
</evidence>
<dbReference type="GO" id="GO:0000810">
    <property type="term" value="F:diacylglycerol diphosphate phosphatase activity"/>
    <property type="evidence" value="ECO:0007669"/>
    <property type="project" value="UniProtKB-EC"/>
</dbReference>
<evidence type="ECO:0000256" key="4">
    <source>
        <dbReference type="ARBA" id="ARBA00004141"/>
    </source>
</evidence>
<dbReference type="InterPro" id="IPR043216">
    <property type="entry name" value="PAP-like"/>
</dbReference>
<dbReference type="STRING" id="246437.L9L3H0"/>
<proteinExistence type="inferred from homology"/>
<dbReference type="InParanoid" id="L9L3H0"/>
<accession>L9L3H0</accession>
<keyword evidence="9" id="KW-0378">Hydrolase</keyword>
<dbReference type="EMBL" id="KB320524">
    <property type="protein sequence ID" value="ELW69725.1"/>
    <property type="molecule type" value="Genomic_DNA"/>
</dbReference>